<evidence type="ECO:0000313" key="2">
    <source>
        <dbReference type="EMBL" id="CAE7264024.1"/>
    </source>
</evidence>
<keyword evidence="1" id="KW-1133">Transmembrane helix</keyword>
<gene>
    <name evidence="2" type="ORF">SNAT2548_LOCUS13893</name>
</gene>
<dbReference type="OrthoDB" id="10434628at2759"/>
<keyword evidence="1" id="KW-0812">Transmembrane</keyword>
<protein>
    <submittedName>
        <fullName evidence="2">Uncharacterized protein</fullName>
    </submittedName>
</protein>
<reference evidence="2" key="1">
    <citation type="submission" date="2021-02" db="EMBL/GenBank/DDBJ databases">
        <authorList>
            <person name="Dougan E. K."/>
            <person name="Rhodes N."/>
            <person name="Thang M."/>
            <person name="Chan C."/>
        </authorList>
    </citation>
    <scope>NUCLEOTIDE SEQUENCE</scope>
</reference>
<accession>A0A812MG41</accession>
<name>A0A812MG41_9DINO</name>
<comment type="caution">
    <text evidence="2">The sequence shown here is derived from an EMBL/GenBank/DDBJ whole genome shotgun (WGS) entry which is preliminary data.</text>
</comment>
<dbReference type="Proteomes" id="UP000604046">
    <property type="component" value="Unassembled WGS sequence"/>
</dbReference>
<keyword evidence="3" id="KW-1185">Reference proteome</keyword>
<dbReference type="AlphaFoldDB" id="A0A812MG41"/>
<dbReference type="EMBL" id="CAJNDS010001535">
    <property type="protein sequence ID" value="CAE7264024.1"/>
    <property type="molecule type" value="Genomic_DNA"/>
</dbReference>
<proteinExistence type="predicted"/>
<sequence>MAPATTWPLQLIVIGSMLGLVSQVTFIASQPKMPDRTASALRRAQESAETDGPSDIARLEDVVEALRKESLEAWGSRKRGVSVCFGQ</sequence>
<organism evidence="2 3">
    <name type="scientific">Symbiodinium natans</name>
    <dbReference type="NCBI Taxonomy" id="878477"/>
    <lineage>
        <taxon>Eukaryota</taxon>
        <taxon>Sar</taxon>
        <taxon>Alveolata</taxon>
        <taxon>Dinophyceae</taxon>
        <taxon>Suessiales</taxon>
        <taxon>Symbiodiniaceae</taxon>
        <taxon>Symbiodinium</taxon>
    </lineage>
</organism>
<evidence type="ECO:0000256" key="1">
    <source>
        <dbReference type="SAM" id="Phobius"/>
    </source>
</evidence>
<evidence type="ECO:0000313" key="3">
    <source>
        <dbReference type="Proteomes" id="UP000604046"/>
    </source>
</evidence>
<keyword evidence="1" id="KW-0472">Membrane</keyword>
<feature type="transmembrane region" description="Helical" evidence="1">
    <location>
        <begin position="6"/>
        <end position="28"/>
    </location>
</feature>